<evidence type="ECO:0000313" key="3">
    <source>
        <dbReference type="Proteomes" id="UP001501585"/>
    </source>
</evidence>
<comment type="caution">
    <text evidence="2">The sequence shown here is derived from an EMBL/GenBank/DDBJ whole genome shotgun (WGS) entry which is preliminary data.</text>
</comment>
<accession>A0ABN2TBR8</accession>
<dbReference type="RefSeq" id="WP_344163786.1">
    <property type="nucleotide sequence ID" value="NZ_BAAAPC010000014.1"/>
</dbReference>
<gene>
    <name evidence="2" type="ORF">GCM10009799_34500</name>
</gene>
<name>A0ABN2TBR8_9ACTN</name>
<feature type="compositionally biased region" description="Basic and acidic residues" evidence="1">
    <location>
        <begin position="80"/>
        <end position="89"/>
    </location>
</feature>
<protein>
    <submittedName>
        <fullName evidence="2">Uncharacterized protein</fullName>
    </submittedName>
</protein>
<keyword evidence="3" id="KW-1185">Reference proteome</keyword>
<sequence>MANPTPPDPDALALVRLNDKYPDWKVWRSFDEHGRPAAWVATNKTAGSDIAPTLHADTAEKLEAQLKNPGHAHGLAHADAVTRRKGELL</sequence>
<evidence type="ECO:0000256" key="1">
    <source>
        <dbReference type="SAM" id="MobiDB-lite"/>
    </source>
</evidence>
<dbReference type="Proteomes" id="UP001501585">
    <property type="component" value="Unassembled WGS sequence"/>
</dbReference>
<reference evidence="2 3" key="1">
    <citation type="journal article" date="2019" name="Int. J. Syst. Evol. Microbiol.">
        <title>The Global Catalogue of Microorganisms (GCM) 10K type strain sequencing project: providing services to taxonomists for standard genome sequencing and annotation.</title>
        <authorList>
            <consortium name="The Broad Institute Genomics Platform"/>
            <consortium name="The Broad Institute Genome Sequencing Center for Infectious Disease"/>
            <person name="Wu L."/>
            <person name="Ma J."/>
        </authorList>
    </citation>
    <scope>NUCLEOTIDE SEQUENCE [LARGE SCALE GENOMIC DNA]</scope>
    <source>
        <strain evidence="2 3">JCM 15313</strain>
    </source>
</reference>
<evidence type="ECO:0000313" key="2">
    <source>
        <dbReference type="EMBL" id="GAA2004375.1"/>
    </source>
</evidence>
<proteinExistence type="predicted"/>
<feature type="region of interest" description="Disordered" evidence="1">
    <location>
        <begin position="70"/>
        <end position="89"/>
    </location>
</feature>
<organism evidence="2 3">
    <name type="scientific">Nocardiopsis rhodophaea</name>
    <dbReference type="NCBI Taxonomy" id="280238"/>
    <lineage>
        <taxon>Bacteria</taxon>
        <taxon>Bacillati</taxon>
        <taxon>Actinomycetota</taxon>
        <taxon>Actinomycetes</taxon>
        <taxon>Streptosporangiales</taxon>
        <taxon>Nocardiopsidaceae</taxon>
        <taxon>Nocardiopsis</taxon>
    </lineage>
</organism>
<dbReference type="EMBL" id="BAAAPC010000014">
    <property type="protein sequence ID" value="GAA2004375.1"/>
    <property type="molecule type" value="Genomic_DNA"/>
</dbReference>